<comment type="caution">
    <text evidence="5">The sequence shown here is derived from an EMBL/GenBank/DDBJ whole genome shotgun (WGS) entry which is preliminary data.</text>
</comment>
<evidence type="ECO:0000259" key="4">
    <source>
        <dbReference type="Pfam" id="PF13356"/>
    </source>
</evidence>
<evidence type="ECO:0000256" key="1">
    <source>
        <dbReference type="ARBA" id="ARBA00008857"/>
    </source>
</evidence>
<sequence>MGQLNELLIKAAQPRNTEYLLADGEGLYLRVRPTAKVWVYRYKREGKEAKLSLGHYPALSLAAARKKSRAEAEKLASGADPRLARREDRERERVSRLSTFELTARAWHAQAWKDRQWSAGYAKKVMRHLELHVFRSGAP</sequence>
<reference evidence="5 6" key="1">
    <citation type="submission" date="2023-07" db="EMBL/GenBank/DDBJ databases">
        <title>Sorghum-associated microbial communities from plants grown in Nebraska, USA.</title>
        <authorList>
            <person name="Schachtman D."/>
        </authorList>
    </citation>
    <scope>NUCLEOTIDE SEQUENCE [LARGE SCALE GENOMIC DNA]</scope>
    <source>
        <strain evidence="5 6">BE310</strain>
    </source>
</reference>
<proteinExistence type="inferred from homology"/>
<name>A0ABU1Z8V7_9BURK</name>
<dbReference type="Proteomes" id="UP001180536">
    <property type="component" value="Unassembled WGS sequence"/>
</dbReference>
<keyword evidence="2" id="KW-0229">DNA integration</keyword>
<gene>
    <name evidence="5" type="ORF">J2X16_002401</name>
</gene>
<dbReference type="PANTHER" id="PTHR30629">
    <property type="entry name" value="PROPHAGE INTEGRASE"/>
    <property type="match status" value="1"/>
</dbReference>
<dbReference type="EMBL" id="JAVDXQ010000003">
    <property type="protein sequence ID" value="MDR7297054.1"/>
    <property type="molecule type" value="Genomic_DNA"/>
</dbReference>
<evidence type="ECO:0000256" key="3">
    <source>
        <dbReference type="SAM" id="MobiDB-lite"/>
    </source>
</evidence>
<comment type="similarity">
    <text evidence="1">Belongs to the 'phage' integrase family.</text>
</comment>
<feature type="domain" description="Integrase DNA-binding" evidence="4">
    <location>
        <begin position="6"/>
        <end position="87"/>
    </location>
</feature>
<dbReference type="InterPro" id="IPR038488">
    <property type="entry name" value="Integrase_DNA-bd_sf"/>
</dbReference>
<dbReference type="Pfam" id="PF13356">
    <property type="entry name" value="Arm-DNA-bind_3"/>
    <property type="match status" value="1"/>
</dbReference>
<dbReference type="InterPro" id="IPR025166">
    <property type="entry name" value="Integrase_DNA_bind_dom"/>
</dbReference>
<dbReference type="Gene3D" id="3.30.160.390">
    <property type="entry name" value="Integrase, DNA-binding domain"/>
    <property type="match status" value="1"/>
</dbReference>
<evidence type="ECO:0000313" key="5">
    <source>
        <dbReference type="EMBL" id="MDR7297054.1"/>
    </source>
</evidence>
<evidence type="ECO:0000313" key="6">
    <source>
        <dbReference type="Proteomes" id="UP001180536"/>
    </source>
</evidence>
<evidence type="ECO:0000256" key="2">
    <source>
        <dbReference type="ARBA" id="ARBA00022908"/>
    </source>
</evidence>
<dbReference type="RefSeq" id="WP_310344833.1">
    <property type="nucleotide sequence ID" value="NZ_JAVDXQ010000003.1"/>
</dbReference>
<organism evidence="5 6">
    <name type="scientific">Pelomonas aquatica</name>
    <dbReference type="NCBI Taxonomy" id="431058"/>
    <lineage>
        <taxon>Bacteria</taxon>
        <taxon>Pseudomonadati</taxon>
        <taxon>Pseudomonadota</taxon>
        <taxon>Betaproteobacteria</taxon>
        <taxon>Burkholderiales</taxon>
        <taxon>Sphaerotilaceae</taxon>
        <taxon>Roseateles</taxon>
    </lineage>
</organism>
<protein>
    <recommendedName>
        <fullName evidence="4">Integrase DNA-binding domain-containing protein</fullName>
    </recommendedName>
</protein>
<dbReference type="PANTHER" id="PTHR30629:SF2">
    <property type="entry name" value="PROPHAGE INTEGRASE INTS-RELATED"/>
    <property type="match status" value="1"/>
</dbReference>
<accession>A0ABU1Z8V7</accession>
<dbReference type="InterPro" id="IPR050808">
    <property type="entry name" value="Phage_Integrase"/>
</dbReference>
<feature type="region of interest" description="Disordered" evidence="3">
    <location>
        <begin position="70"/>
        <end position="89"/>
    </location>
</feature>
<keyword evidence="6" id="KW-1185">Reference proteome</keyword>